<dbReference type="OrthoDB" id="5392197at2"/>
<evidence type="ECO:0000313" key="2">
    <source>
        <dbReference type="EMBL" id="QAT16976.1"/>
    </source>
</evidence>
<evidence type="ECO:0000259" key="1">
    <source>
        <dbReference type="Pfam" id="PF01636"/>
    </source>
</evidence>
<reference evidence="2 3" key="1">
    <citation type="submission" date="2017-01" db="EMBL/GenBank/DDBJ databases">
        <title>First insights into the biology of 'candidatus Vampirococcus archaeovorus'.</title>
        <authorList>
            <person name="Kizina J."/>
            <person name="Jordan S."/>
            <person name="Stueber K."/>
            <person name="Reinhardt R."/>
            <person name="Harder J."/>
        </authorList>
    </citation>
    <scope>NUCLEOTIDE SEQUENCE [LARGE SCALE GENOMIC DNA]</scope>
    <source>
        <strain evidence="2 3">LiM</strain>
    </source>
</reference>
<dbReference type="KEGG" id="vai:BU251_04135"/>
<dbReference type="InterPro" id="IPR011009">
    <property type="entry name" value="Kinase-like_dom_sf"/>
</dbReference>
<keyword evidence="3" id="KW-1185">Reference proteome</keyword>
<organism evidence="2 3">
    <name type="scientific">Velamenicoccus archaeovorus</name>
    <dbReference type="NCBI Taxonomy" id="1930593"/>
    <lineage>
        <taxon>Bacteria</taxon>
        <taxon>Pseudomonadati</taxon>
        <taxon>Candidatus Omnitrophota</taxon>
        <taxon>Candidatus Velamenicoccus</taxon>
    </lineage>
</organism>
<dbReference type="InterPro" id="IPR002575">
    <property type="entry name" value="Aminoglycoside_PTrfase"/>
</dbReference>
<feature type="domain" description="Aminoglycoside phosphotransferase" evidence="1">
    <location>
        <begin position="54"/>
        <end position="249"/>
    </location>
</feature>
<dbReference type="SUPFAM" id="SSF56112">
    <property type="entry name" value="Protein kinase-like (PK-like)"/>
    <property type="match status" value="1"/>
</dbReference>
<dbReference type="EMBL" id="CP019384">
    <property type="protein sequence ID" value="QAT16976.1"/>
    <property type="molecule type" value="Genomic_DNA"/>
</dbReference>
<dbReference type="RefSeq" id="WP_128699618.1">
    <property type="nucleotide sequence ID" value="NZ_CP019384.1"/>
</dbReference>
<evidence type="ECO:0000313" key="3">
    <source>
        <dbReference type="Proteomes" id="UP000287243"/>
    </source>
</evidence>
<dbReference type="AlphaFoldDB" id="A0A410P482"/>
<dbReference type="Proteomes" id="UP000287243">
    <property type="component" value="Chromosome"/>
</dbReference>
<sequence>MKKTAMPLNVDAKRFDLRRLHCSESGMKGICKAFGLGMLCSFEPEKNVRISHSNFLVYAETSRGRYALKFHPHGSANLHRHEHLLHRLLRQKGVCVPRMFSPPCLPFRHYLVTCHEWLDAAPLYRFPVSRMRHLGITEAIQSFNKTLRSLIHEGLALRRQSFIEKVRQLKDASKACKGNAGARGLLDDCLKAFRDAPADFPLVPLHADLSVSNILCSDRQVFFIDLTHVRHACLQTDMASLLVSCFVQEMPSSALGKILLSGEENASFPRGWKKALAVLIRLEAFGEYLKDAHRLGKTYRGKEVVAFRRELLRHQKKMEYLMKDPLAVLSS</sequence>
<gene>
    <name evidence="2" type="ORF">BU251_04135</name>
</gene>
<accession>A0A410P482</accession>
<proteinExistence type="predicted"/>
<protein>
    <recommendedName>
        <fullName evidence="1">Aminoglycoside phosphotransferase domain-containing protein</fullName>
    </recommendedName>
</protein>
<dbReference type="Pfam" id="PF01636">
    <property type="entry name" value="APH"/>
    <property type="match status" value="1"/>
</dbReference>
<name>A0A410P482_VELA1</name>